<reference evidence="2" key="1">
    <citation type="journal article" date="2019" name="Int. J. Syst. Evol. Microbiol.">
        <title>The Global Catalogue of Microorganisms (GCM) 10K type strain sequencing project: providing services to taxonomists for standard genome sequencing and annotation.</title>
        <authorList>
            <consortium name="The Broad Institute Genomics Platform"/>
            <consortium name="The Broad Institute Genome Sequencing Center for Infectious Disease"/>
            <person name="Wu L."/>
            <person name="Ma J."/>
        </authorList>
    </citation>
    <scope>NUCLEOTIDE SEQUENCE [LARGE SCALE GENOMIC DNA]</scope>
    <source>
        <strain evidence="2">CECT 7184</strain>
    </source>
</reference>
<dbReference type="InterPro" id="IPR049744">
    <property type="entry name" value="CC/Se_fam"/>
</dbReference>
<keyword evidence="2" id="KW-1185">Reference proteome</keyword>
<sequence length="100" mass="11301">MLVNVNSETRQWIRKNGGAVTLSPFQPFGRSSRSLIDVELSFEKPVEAEGYHLIEVKDIQVYVHPSLEVKKAAAIKINGYGPFRHLSVSGFKRFKKKSVI</sequence>
<organism evidence="1 2">
    <name type="scientific">Thalassorhabdus alkalitolerans</name>
    <dbReference type="NCBI Taxonomy" id="2282697"/>
    <lineage>
        <taxon>Bacteria</taxon>
        <taxon>Bacillati</taxon>
        <taxon>Bacillota</taxon>
        <taxon>Bacilli</taxon>
        <taxon>Bacillales</taxon>
        <taxon>Bacillaceae</taxon>
        <taxon>Thalassorhabdus</taxon>
    </lineage>
</organism>
<dbReference type="RefSeq" id="WP_054635762.1">
    <property type="nucleotide sequence ID" value="NZ_JBHSOZ010000010.1"/>
</dbReference>
<evidence type="ECO:0000313" key="1">
    <source>
        <dbReference type="EMBL" id="MFC5714357.1"/>
    </source>
</evidence>
<protein>
    <submittedName>
        <fullName evidence="1">CC/Se motif family (Seleno)protein</fullName>
    </submittedName>
</protein>
<comment type="caution">
    <text evidence="1">The sequence shown here is derived from an EMBL/GenBank/DDBJ whole genome shotgun (WGS) entry which is preliminary data.</text>
</comment>
<proteinExistence type="predicted"/>
<dbReference type="EMBL" id="JBHSOZ010000010">
    <property type="protein sequence ID" value="MFC5714357.1"/>
    <property type="molecule type" value="Genomic_DNA"/>
</dbReference>
<accession>A0ABW0YSJ2</accession>
<evidence type="ECO:0000313" key="2">
    <source>
        <dbReference type="Proteomes" id="UP001596142"/>
    </source>
</evidence>
<dbReference type="NCBIfam" id="NF041239">
    <property type="entry name" value="Moor_selen_rel"/>
    <property type="match status" value="1"/>
</dbReference>
<name>A0ABW0YSJ2_9BACI</name>
<dbReference type="Proteomes" id="UP001596142">
    <property type="component" value="Unassembled WGS sequence"/>
</dbReference>
<gene>
    <name evidence="1" type="ORF">ACFPU1_16525</name>
</gene>